<evidence type="ECO:0000256" key="1">
    <source>
        <dbReference type="SAM" id="SignalP"/>
    </source>
</evidence>
<dbReference type="EMBL" id="KI894031">
    <property type="protein sequence ID" value="OBR85387.1"/>
    <property type="molecule type" value="Genomic_DNA"/>
</dbReference>
<organism evidence="2">
    <name type="scientific">Kwoniella dejecticola CBS 10117</name>
    <dbReference type="NCBI Taxonomy" id="1296121"/>
    <lineage>
        <taxon>Eukaryota</taxon>
        <taxon>Fungi</taxon>
        <taxon>Dikarya</taxon>
        <taxon>Basidiomycota</taxon>
        <taxon>Agaricomycotina</taxon>
        <taxon>Tremellomycetes</taxon>
        <taxon>Tremellales</taxon>
        <taxon>Cryptococcaceae</taxon>
        <taxon>Kwoniella</taxon>
    </lineage>
</organism>
<dbReference type="AlphaFoldDB" id="A0A1A6A5Q2"/>
<feature type="chain" id="PRO_5008342132" evidence="1">
    <location>
        <begin position="33"/>
        <end position="351"/>
    </location>
</feature>
<gene>
    <name evidence="2" type="ORF">I303_04722</name>
</gene>
<protein>
    <submittedName>
        <fullName evidence="2">Uncharacterized protein</fullName>
    </submittedName>
</protein>
<keyword evidence="1" id="KW-0732">Signal</keyword>
<name>A0A1A6A5Q2_9TREE</name>
<dbReference type="OrthoDB" id="2310204at2759"/>
<dbReference type="STRING" id="1296121.A0A1A6A5Q2"/>
<dbReference type="VEuPathDB" id="FungiDB:I303_04722"/>
<feature type="signal peptide" evidence="1">
    <location>
        <begin position="1"/>
        <end position="32"/>
    </location>
</feature>
<sequence length="351" mass="37669">MVYSPKTSTTTTTLSLLLIATHLISIIPSTQASPASSSSQWSDNALRSVERAEALGSAVKTSLVRRAGGYNSPLDNGGYMLTIVNGTYPAGLGEPLNVILSADSDKEVLVKSLDDGGFLNYMLVAGQGEECLGQHLGSDQSANLGDGKGNVTEVEELRYNYGNPYIGTCQETFNGGLHLRYWIQNTTNAYFMAVSVEMDLNSGHDIVPNGYNLGRDQLVGNLTGQAIDTNTLTNTSTFSGTGSYENYTYQTDVQYVSGLLKNSSDDINHYLTVEENGRPAIDGLVAVLTVKITARPQSQAPGLFSENIVILLANIWVSRRSVRSGAWSAIPQIPMITVLVPLLLSAILSLF</sequence>
<reference evidence="2" key="1">
    <citation type="submission" date="2013-07" db="EMBL/GenBank/DDBJ databases">
        <title>The Genome Sequence of Cryptococcus dejecticola CBS10117.</title>
        <authorList>
            <consortium name="The Broad Institute Genome Sequencing Platform"/>
            <person name="Cuomo C."/>
            <person name="Litvintseva A."/>
            <person name="Chen Y."/>
            <person name="Heitman J."/>
            <person name="Sun S."/>
            <person name="Springer D."/>
            <person name="Dromer F."/>
            <person name="Young S.K."/>
            <person name="Zeng Q."/>
            <person name="Gargeya S."/>
            <person name="Fitzgerald M."/>
            <person name="Abouelleil A."/>
            <person name="Alvarado L."/>
            <person name="Berlin A.M."/>
            <person name="Chapman S.B."/>
            <person name="Dewar J."/>
            <person name="Goldberg J."/>
            <person name="Griggs A."/>
            <person name="Gujja S."/>
            <person name="Hansen M."/>
            <person name="Howarth C."/>
            <person name="Imamovic A."/>
            <person name="Larimer J."/>
            <person name="McCowan C."/>
            <person name="Murphy C."/>
            <person name="Pearson M."/>
            <person name="Priest M."/>
            <person name="Roberts A."/>
            <person name="Saif S."/>
            <person name="Shea T."/>
            <person name="Sykes S."/>
            <person name="Wortman J."/>
            <person name="Nusbaum C."/>
            <person name="Birren B."/>
        </authorList>
    </citation>
    <scope>NUCLEOTIDE SEQUENCE [LARGE SCALE GENOMIC DNA]</scope>
    <source>
        <strain evidence="2">CBS 10117</strain>
    </source>
</reference>
<evidence type="ECO:0000313" key="2">
    <source>
        <dbReference type="EMBL" id="OBR85387.1"/>
    </source>
</evidence>
<accession>A0A1A6A5Q2</accession>
<proteinExistence type="predicted"/>